<evidence type="ECO:0000259" key="2">
    <source>
        <dbReference type="Pfam" id="PF03354"/>
    </source>
</evidence>
<keyword evidence="1" id="KW-0812">Transmembrane</keyword>
<dbReference type="PANTHER" id="PTHR41287:SF1">
    <property type="entry name" value="PROTEIN YMFN"/>
    <property type="match status" value="1"/>
</dbReference>
<dbReference type="InterPro" id="IPR046461">
    <property type="entry name" value="TerL_ATPase"/>
</dbReference>
<dbReference type="InterPro" id="IPR005021">
    <property type="entry name" value="Terminase_largesu-like"/>
</dbReference>
<evidence type="ECO:0000256" key="1">
    <source>
        <dbReference type="SAM" id="Phobius"/>
    </source>
</evidence>
<dbReference type="InterPro" id="IPR046462">
    <property type="entry name" value="TerL_nuclease"/>
</dbReference>
<keyword evidence="1" id="KW-0472">Membrane</keyword>
<protein>
    <submittedName>
        <fullName evidence="4">Terminase large subunit</fullName>
    </submittedName>
</protein>
<dbReference type="PANTHER" id="PTHR41287">
    <property type="match status" value="1"/>
</dbReference>
<proteinExistence type="predicted"/>
<organism evidence="4 5">
    <name type="scientific">Anaeromonas frigoriresistens</name>
    <dbReference type="NCBI Taxonomy" id="2683708"/>
    <lineage>
        <taxon>Bacteria</taxon>
        <taxon>Bacillati</taxon>
        <taxon>Bacillota</taxon>
        <taxon>Tissierellia</taxon>
        <taxon>Tissierellales</taxon>
        <taxon>Thermohalobacteraceae</taxon>
        <taxon>Anaeromonas</taxon>
    </lineage>
</organism>
<dbReference type="GO" id="GO:0004519">
    <property type="term" value="F:endonuclease activity"/>
    <property type="evidence" value="ECO:0007669"/>
    <property type="project" value="InterPro"/>
</dbReference>
<accession>A0A942UZE5</accession>
<keyword evidence="1" id="KW-1133">Transmembrane helix</keyword>
<feature type="domain" description="Terminase large subunit-like ATPase" evidence="2">
    <location>
        <begin position="82"/>
        <end position="257"/>
    </location>
</feature>
<feature type="domain" description="Terminase large subunit-like endonuclease" evidence="3">
    <location>
        <begin position="264"/>
        <end position="541"/>
    </location>
</feature>
<dbReference type="Pfam" id="PF03354">
    <property type="entry name" value="TerL_ATPase"/>
    <property type="match status" value="1"/>
</dbReference>
<sequence length="563" mass="65782">MLKEKAIKYANDVVNGEEVATKEVIKQCEWFLNDLKRQDDNNFKYYFDEKEIEKIEGILKLLNFATGLGVVGLPILEGLWGFQAFFLCNVFGWRFKEDKKKFKNRTNILFIPRKNAKTFICALIIIILMLIEDHYSEFYSICLDRELASKVKEAMTQIINASPDILKHFITSKTLNGKITCKITNSFYQARTAEANKNNSIRPSAFIADEIGAFRDSKNINAMKSGQLSVKNPLRFKITTAYAESESIMIEELDYIRKVYDGVIDDDRIFSLLYYAEKSHEWDDIGLEMANPLRVKENYQEIKDNRKVAKEKLSEQTEFLTKHMNVFVTNDKSERYIDMDDWKKCQVETIDLEGKQVVVSIDASLTTDLTAINIMYKEKGIYYLKSHAFLPRLSLSERREKIDYNLMEKLGYCTIVEGKYVDYNLLEDYIRNIESKYNCTIKKICSDPFNFIQNLQNLANDYDVDIIKQTYSELSAPTKTFRNDVYGEKVKYEKNKLLDWNMSNAKAKPKKVTGDILLEKVNKNKTRIDMVVATIFAYSKLYLEEDDTYDYEITDEKLDEWGW</sequence>
<gene>
    <name evidence="4" type="ORF">GOQ27_15180</name>
</gene>
<reference evidence="4" key="1">
    <citation type="submission" date="2019-12" db="EMBL/GenBank/DDBJ databases">
        <title>Clostridiaceae gen. nov. sp. nov., isolated from sediment in Xinjiang, China.</title>
        <authorList>
            <person name="Zhang R."/>
        </authorList>
    </citation>
    <scope>NUCLEOTIDE SEQUENCE</scope>
    <source>
        <strain evidence="4">D2Q-11</strain>
    </source>
</reference>
<dbReference type="AlphaFoldDB" id="A0A942UZE5"/>
<comment type="caution">
    <text evidence="4">The sequence shown here is derived from an EMBL/GenBank/DDBJ whole genome shotgun (WGS) entry which is preliminary data.</text>
</comment>
<evidence type="ECO:0000313" key="5">
    <source>
        <dbReference type="Proteomes" id="UP000724672"/>
    </source>
</evidence>
<feature type="transmembrane region" description="Helical" evidence="1">
    <location>
        <begin position="116"/>
        <end position="135"/>
    </location>
</feature>
<evidence type="ECO:0000313" key="4">
    <source>
        <dbReference type="EMBL" id="MBS4539816.1"/>
    </source>
</evidence>
<dbReference type="EMBL" id="WSFT01000053">
    <property type="protein sequence ID" value="MBS4539816.1"/>
    <property type="molecule type" value="Genomic_DNA"/>
</dbReference>
<keyword evidence="5" id="KW-1185">Reference proteome</keyword>
<evidence type="ECO:0000259" key="3">
    <source>
        <dbReference type="Pfam" id="PF20441"/>
    </source>
</evidence>
<dbReference type="Proteomes" id="UP000724672">
    <property type="component" value="Unassembled WGS sequence"/>
</dbReference>
<dbReference type="Gene3D" id="3.40.50.300">
    <property type="entry name" value="P-loop containing nucleotide triphosphate hydrolases"/>
    <property type="match status" value="1"/>
</dbReference>
<name>A0A942UZE5_9FIRM</name>
<dbReference type="RefSeq" id="WP_203367730.1">
    <property type="nucleotide sequence ID" value="NZ_WSFT01000053.1"/>
</dbReference>
<dbReference type="InterPro" id="IPR027417">
    <property type="entry name" value="P-loop_NTPase"/>
</dbReference>
<dbReference type="Pfam" id="PF20441">
    <property type="entry name" value="TerL_nuclease"/>
    <property type="match status" value="1"/>
</dbReference>